<dbReference type="PANTHER" id="PTHR24421:SF37">
    <property type="entry name" value="SENSOR HISTIDINE KINASE NARS"/>
    <property type="match status" value="1"/>
</dbReference>
<dbReference type="EMBL" id="CP042434">
    <property type="protein sequence ID" value="QEC72288.1"/>
    <property type="molecule type" value="Genomic_DNA"/>
</dbReference>
<evidence type="ECO:0000256" key="9">
    <source>
        <dbReference type="SAM" id="Phobius"/>
    </source>
</evidence>
<feature type="signal peptide" evidence="10">
    <location>
        <begin position="1"/>
        <end position="23"/>
    </location>
</feature>
<keyword evidence="3" id="KW-0808">Transferase</keyword>
<dbReference type="GO" id="GO:0005886">
    <property type="term" value="C:plasma membrane"/>
    <property type="evidence" value="ECO:0007669"/>
    <property type="project" value="UniProtKB-SubCell"/>
</dbReference>
<proteinExistence type="predicted"/>
<protein>
    <submittedName>
        <fullName evidence="12">Tetratricopeptide repeat protein</fullName>
    </submittedName>
</protein>
<dbReference type="Proteomes" id="UP000321291">
    <property type="component" value="Chromosome"/>
</dbReference>
<name>A0A5B8VPU9_9BACT</name>
<keyword evidence="5" id="KW-0418">Kinase</keyword>
<evidence type="ECO:0000256" key="8">
    <source>
        <dbReference type="ARBA" id="ARBA00023136"/>
    </source>
</evidence>
<accession>A0A5B8VPU9</accession>
<feature type="domain" description="Histidine kinase" evidence="11">
    <location>
        <begin position="575"/>
        <end position="664"/>
    </location>
</feature>
<feature type="chain" id="PRO_5022933982" evidence="10">
    <location>
        <begin position="24"/>
        <end position="664"/>
    </location>
</feature>
<dbReference type="SMART" id="SM00028">
    <property type="entry name" value="TPR"/>
    <property type="match status" value="4"/>
</dbReference>
<evidence type="ECO:0000256" key="7">
    <source>
        <dbReference type="ARBA" id="ARBA00023012"/>
    </source>
</evidence>
<dbReference type="InterPro" id="IPR019734">
    <property type="entry name" value="TPR_rpt"/>
</dbReference>
<evidence type="ECO:0000256" key="10">
    <source>
        <dbReference type="SAM" id="SignalP"/>
    </source>
</evidence>
<keyword evidence="4 9" id="KW-0812">Transmembrane</keyword>
<dbReference type="GO" id="GO:0046983">
    <property type="term" value="F:protein dimerization activity"/>
    <property type="evidence" value="ECO:0007669"/>
    <property type="project" value="InterPro"/>
</dbReference>
<dbReference type="InterPro" id="IPR011712">
    <property type="entry name" value="Sig_transdc_His_kin_sub3_dim/P"/>
</dbReference>
<evidence type="ECO:0000256" key="3">
    <source>
        <dbReference type="ARBA" id="ARBA00022679"/>
    </source>
</evidence>
<evidence type="ECO:0000256" key="1">
    <source>
        <dbReference type="ARBA" id="ARBA00004651"/>
    </source>
</evidence>
<gene>
    <name evidence="12" type="ORF">FSB73_12005</name>
</gene>
<evidence type="ECO:0000256" key="2">
    <source>
        <dbReference type="ARBA" id="ARBA00022475"/>
    </source>
</evidence>
<dbReference type="InterPro" id="IPR003594">
    <property type="entry name" value="HATPase_dom"/>
</dbReference>
<evidence type="ECO:0000256" key="5">
    <source>
        <dbReference type="ARBA" id="ARBA00022777"/>
    </source>
</evidence>
<keyword evidence="13" id="KW-1185">Reference proteome</keyword>
<sequence length="664" mass="75009">MFMKKVISILMLPVLLLSMQTKGQATIDSLNGVLAATKTDSDRVKAYLALGDAAEQQNNDLVGAKKYYALAGQLSRQSKYTIGTIEYLFDYSDALVQQGDYDSSLSMNQEAEALAIKIKDSQRLVRAHFNIGVSNSGLCNFSEAIRYFLLAADYYERTGQKAKVGMCDNELMILFRQTQNYTKAIEYGQNAISIYRKYRTEDKVAIPLVNLAVVYQSMQQPKKAEPLLKEALTIDKKHHKEYGELNDLINLVDLQNHLNLKAETKPYSDRILLLGRKMQDNESICDGYLNLALYYMFRNQLVKARLYADSAISLAGTTSISELKQSCYVVMSHIAYAAHRYKEAMEYDEKTDLTQQAIVNTNINSKVLELQTKYETTKKTAKIKQLQAQETLQQLSIDRKRNYLLVMTLVIMALLVIGFLYYRNYKRKQKLLITEKKLQQQQISSLEQEKVLMATEAVMQGQEEERSRLAKDLHDGLGGILSGAKYSLNTLKENMVITPDNAAAFERTVEILDKSIFELRRVAHNMMPESLVGQKLRDALRDFCTLITASGALTIEYHDVGMEHVEIESTKKVTIYRIIQELVNNIIKHASAKKAIVQLICKQQVLSITVEDDGVGFDPGSLSAAGGIGYKNIFNRIDYLKAKMDIDSNPKASKGTSVYIEMPI</sequence>
<dbReference type="Gene3D" id="1.20.5.1930">
    <property type="match status" value="1"/>
</dbReference>
<organism evidence="12 13">
    <name type="scientific">Arachidicoccus ginsenosidivorans</name>
    <dbReference type="NCBI Taxonomy" id="496057"/>
    <lineage>
        <taxon>Bacteria</taxon>
        <taxon>Pseudomonadati</taxon>
        <taxon>Bacteroidota</taxon>
        <taxon>Chitinophagia</taxon>
        <taxon>Chitinophagales</taxon>
        <taxon>Chitinophagaceae</taxon>
        <taxon>Arachidicoccus</taxon>
    </lineage>
</organism>
<feature type="transmembrane region" description="Helical" evidence="9">
    <location>
        <begin position="403"/>
        <end position="422"/>
    </location>
</feature>
<evidence type="ECO:0000259" key="11">
    <source>
        <dbReference type="PROSITE" id="PS50109"/>
    </source>
</evidence>
<dbReference type="PROSITE" id="PS50109">
    <property type="entry name" value="HIS_KIN"/>
    <property type="match status" value="1"/>
</dbReference>
<dbReference type="InterPro" id="IPR050482">
    <property type="entry name" value="Sensor_HK_TwoCompSys"/>
</dbReference>
<evidence type="ECO:0000313" key="12">
    <source>
        <dbReference type="EMBL" id="QEC72288.1"/>
    </source>
</evidence>
<dbReference type="Gene3D" id="1.25.40.10">
    <property type="entry name" value="Tetratricopeptide repeat domain"/>
    <property type="match status" value="1"/>
</dbReference>
<reference evidence="12 13" key="1">
    <citation type="journal article" date="2017" name="Int. J. Syst. Evol. Microbiol.">
        <title>Arachidicoccus ginsenosidivorans sp. nov., with ginsenoside-converting activity isolated from ginseng cultivating soil.</title>
        <authorList>
            <person name="Siddiqi M.Z."/>
            <person name="Aslam Z."/>
            <person name="Im W.T."/>
        </authorList>
    </citation>
    <scope>NUCLEOTIDE SEQUENCE [LARGE SCALE GENOMIC DNA]</scope>
    <source>
        <strain evidence="12 13">Gsoil 809</strain>
    </source>
</reference>
<dbReference type="InterPro" id="IPR005467">
    <property type="entry name" value="His_kinase_dom"/>
</dbReference>
<keyword evidence="7" id="KW-0902">Two-component regulatory system</keyword>
<dbReference type="CDD" id="cd16917">
    <property type="entry name" value="HATPase_UhpB-NarQ-NarX-like"/>
    <property type="match status" value="1"/>
</dbReference>
<dbReference type="InterPro" id="IPR011990">
    <property type="entry name" value="TPR-like_helical_dom_sf"/>
</dbReference>
<evidence type="ECO:0000313" key="13">
    <source>
        <dbReference type="Proteomes" id="UP000321291"/>
    </source>
</evidence>
<dbReference type="AlphaFoldDB" id="A0A5B8VPU9"/>
<comment type="subcellular location">
    <subcellularLocation>
        <location evidence="1">Cell membrane</location>
        <topology evidence="1">Multi-pass membrane protein</topology>
    </subcellularLocation>
</comment>
<dbReference type="Pfam" id="PF02518">
    <property type="entry name" value="HATPase_c"/>
    <property type="match status" value="1"/>
</dbReference>
<keyword evidence="2" id="KW-1003">Cell membrane</keyword>
<dbReference type="InterPro" id="IPR036890">
    <property type="entry name" value="HATPase_C_sf"/>
</dbReference>
<evidence type="ECO:0000256" key="4">
    <source>
        <dbReference type="ARBA" id="ARBA00022692"/>
    </source>
</evidence>
<dbReference type="SUPFAM" id="SSF55874">
    <property type="entry name" value="ATPase domain of HSP90 chaperone/DNA topoisomerase II/histidine kinase"/>
    <property type="match status" value="1"/>
</dbReference>
<keyword evidence="6 9" id="KW-1133">Transmembrane helix</keyword>
<dbReference type="Pfam" id="PF07730">
    <property type="entry name" value="HisKA_3"/>
    <property type="match status" value="1"/>
</dbReference>
<dbReference type="GO" id="GO:0000155">
    <property type="term" value="F:phosphorelay sensor kinase activity"/>
    <property type="evidence" value="ECO:0007669"/>
    <property type="project" value="InterPro"/>
</dbReference>
<keyword evidence="8 9" id="KW-0472">Membrane</keyword>
<dbReference type="Pfam" id="PF13424">
    <property type="entry name" value="TPR_12"/>
    <property type="match status" value="1"/>
</dbReference>
<evidence type="ECO:0000256" key="6">
    <source>
        <dbReference type="ARBA" id="ARBA00022989"/>
    </source>
</evidence>
<keyword evidence="10" id="KW-0732">Signal</keyword>
<dbReference type="KEGG" id="agi:FSB73_12005"/>
<dbReference type="Gene3D" id="3.30.565.10">
    <property type="entry name" value="Histidine kinase-like ATPase, C-terminal domain"/>
    <property type="match status" value="1"/>
</dbReference>
<dbReference type="PANTHER" id="PTHR24421">
    <property type="entry name" value="NITRATE/NITRITE SENSOR PROTEIN NARX-RELATED"/>
    <property type="match status" value="1"/>
</dbReference>
<dbReference type="SUPFAM" id="SSF48452">
    <property type="entry name" value="TPR-like"/>
    <property type="match status" value="2"/>
</dbReference>